<dbReference type="Pfam" id="PF07564">
    <property type="entry name" value="DUF1542"/>
    <property type="match status" value="1"/>
</dbReference>
<accession>A0A0R1EV56</accession>
<dbReference type="PROSITE" id="PS50847">
    <property type="entry name" value="GRAM_POS_ANCHORING"/>
    <property type="match status" value="1"/>
</dbReference>
<dbReference type="NCBIfam" id="TIGR01167">
    <property type="entry name" value="LPXTG_anchor"/>
    <property type="match status" value="1"/>
</dbReference>
<dbReference type="Pfam" id="PF19258">
    <property type="entry name" value="KxYKxGKxW_sig"/>
    <property type="match status" value="1"/>
</dbReference>
<evidence type="ECO:0000313" key="9">
    <source>
        <dbReference type="Proteomes" id="UP000051984"/>
    </source>
</evidence>
<evidence type="ECO:0000259" key="7">
    <source>
        <dbReference type="PROSITE" id="PS50847"/>
    </source>
</evidence>
<dbReference type="CDD" id="cd01951">
    <property type="entry name" value="lectin_L-type"/>
    <property type="match status" value="1"/>
</dbReference>
<evidence type="ECO:0000256" key="4">
    <source>
        <dbReference type="ARBA" id="ARBA00023088"/>
    </source>
</evidence>
<dbReference type="Pfam" id="PF18483">
    <property type="entry name" value="Lectin_L-type_dom"/>
    <property type="match status" value="1"/>
</dbReference>
<feature type="domain" description="Gram-positive cocci surface proteins LPxTG" evidence="7">
    <location>
        <begin position="2691"/>
        <end position="2725"/>
    </location>
</feature>
<feature type="region of interest" description="Disordered" evidence="5">
    <location>
        <begin position="2636"/>
        <end position="2673"/>
    </location>
</feature>
<dbReference type="PATRIC" id="fig|1423816.3.peg.2516"/>
<gene>
    <name evidence="8" type="ORF">FD51_GL002419</name>
</gene>
<comment type="caution">
    <text evidence="8">The sequence shown here is derived from an EMBL/GenBank/DDBJ whole genome shotgun (WGS) entry which is preliminary data.</text>
</comment>
<dbReference type="SUPFAM" id="SSF49899">
    <property type="entry name" value="Concanavalin A-like lectins/glucanases"/>
    <property type="match status" value="1"/>
</dbReference>
<feature type="transmembrane region" description="Helical" evidence="6">
    <location>
        <begin position="2701"/>
        <end position="2719"/>
    </location>
</feature>
<keyword evidence="4" id="KW-0572">Peptidoglycan-anchor</keyword>
<dbReference type="Proteomes" id="UP000051984">
    <property type="component" value="Unassembled WGS sequence"/>
</dbReference>
<dbReference type="Gene3D" id="2.60.120.200">
    <property type="match status" value="1"/>
</dbReference>
<keyword evidence="2" id="KW-0964">Secreted</keyword>
<evidence type="ECO:0000256" key="1">
    <source>
        <dbReference type="ARBA" id="ARBA00022512"/>
    </source>
</evidence>
<evidence type="ECO:0000313" key="8">
    <source>
        <dbReference type="EMBL" id="KRK12830.1"/>
    </source>
</evidence>
<dbReference type="NCBIfam" id="TIGR03715">
    <property type="entry name" value="KxYKxGKxW"/>
    <property type="match status" value="1"/>
</dbReference>
<keyword evidence="6" id="KW-0472">Membrane</keyword>
<evidence type="ECO:0000256" key="5">
    <source>
        <dbReference type="SAM" id="MobiDB-lite"/>
    </source>
</evidence>
<dbReference type="eggNOG" id="COG3203">
    <property type="taxonomic scope" value="Bacteria"/>
</dbReference>
<sequence>MDSKVHYKRYKSGKFWITALISVSFGIIGSLAVPQLCEAVPVYATSITDVSIKVGPNEFAQYFKLSGSASFYPKDSKTQVQLTPNFNDKAGAVALNTKIDMSQSFTLKGRLYLGDNPDGADGVAFGFADTNPGVLGRVGNAFGLGGLKNAFGVKFDVYYNGERRDGALPDAYRANQMNVIYTDPNQGDEVTSVEGGEGVTHAKIQGANGQYSELIVSYDGDNQIMTVTGSGATIKFNASRYIKNDQLSMFISGSTGGKTNQHLFDFESFTFTPGLDTVKENLTNDLTTTITAPKNAINQDPTLTTAQRQQLCDAIDQALQDGKFQIDQTTKTGDAIAAFDTAKAKINDIHKPGPSLADQKATQKQALKAKRDQIADVSYKDYALTMAETKQQTLAADQALADATAAVDAASDANGISRAAENGLKKIAAAYQPGVPLVDQKTAQKKALANAAASAKQTIQNDPTLTTTQRKKQFGLVDNAVTDGETAIDAANTADKINKALAVGKTSVNQVHQSGVPLADQKAAQKQTLKTKRDEIAKASTKDLTLTIQETNDQIAQADKALSAANTAIDAATEADVVNQAAADGLQQITAAYQPGAPLADQKAAQKKALKTERDRIADVSYNDYALTLAETKQQTSVADQALADASAAVDAAASADAINKAAASGLKQIAAAYQPGVPLADQRVRKKQALADTATKAKQFIQSDRTLTTAEKKTQLAGVDTKLADGEAAIDAANTADKINKAEATSASAILNVHQRGTDLADQKTARKQALKTERDKIADISFKDLTLTMAETTRQTDTADQALATAETAIDAANDADGIAQAADDGLQKITAAYQPGIPLADQRAAQKKMLATEAANAKQTIQADPTLTTAEKQTQLANVDTTLADGEASIDAVGNADKINKASAAAKAKINKVPQSGIAVADQKTAQKQALQAKRDKITDVINQDLTLTSDAMKHQISQADQAFSDATAAIDTAADADTINQAAENGLKTIAAAYQPGAPLADQKTTQKQALKAERDRIADVSNKDLTLTMTETNHQISIADQALTDASTIVDAAASADAINQATADGLQKIAAAYQPGVPLADQKTAQKKALANAAVNIKQAIQNDPTLTTAQKAQQATNVDTALADSETAVDAAKTADAINKAVAAGKTTISNAHQSGTAITDQKAAQKQALTVKHAEITDVINKDRTLTNKEMKRQLSHADQMLTDATAAIDAAVDADAINQVTDSGRKKITFAHQPGTPLADQKAAQKKMLVNATDKTKQSLQNDPTLTATQKQQQLTNLDAALATGEANIDAATSADTINTAAAAGQANIANAHQSGAAIAAQQAHQKQALRTKQADVIDRIIHDPTLTATEKKTQTALVDQALLTGKHAIDAAVTADAIQQAATVSQDNIDKAHQSGAAIDDQKAAQKTQLTTHAKQIEQAIKDAPTLTTAEKSTQLDAVAKALTSGLSTIDAAITADQINAATATGKNNIAAAYQVGLPLNTQKDDKKKQLNDTVTQAGQTIQADVTLTSAEKQHQLDKVARAAKTVGDAIDSAKTADAINAAFDTGKVNIEKIHQSGTPLADQKNAQKQALANELAKVKQAIQADPTLTTADKQQQSDHAEAAKTTAATAINNAKSADTINAAFDAGKANLVTTHQPGAAIADQQAAKKQALDRELAKIKQAIQHDPTLTAAEKQQQTAAADNAGKIATTSLNAATTADTISAAFNGGQAAIKKTHQPGKAMDDQKAAQKQALDNAAAKVIQAIQGDATLTAAQKQQQTNAASKAAQTTAATIDAAKSADDIKAAFVAGQATVTKVHQSGSPIAAQQATHKQTLDHEATNTRQAIQHDATLTAAEKKQQAAAVTTANKAAQANIDAAKTADDINNTFTTGKTAIAQAHQPGKPVADQKTASKHSLASEVLKITQIIQNDPTLTATEKSQQANAAAKAGETAKTTIEAAKTADDINTAFAAGKMAIAKTHQPGTAIADQQAAQIQALAQAAAKTAQAIQADPTLTTAEKHQQTAAVANAQKTAQTTITGAKTADAINAATVTGRTAINNAHQIGTAIDQQQTTQMQALADKAATIKKAIQADVTLTAVEKRHQTAAINQIEKKAQAAIKVATTADEINTAVTTGTAAAAKVHQSGPSIDEQRTAQKKAISVVASKVKKTIQADSTLTTSEKQQQLTAVDKAVATALFAINAAKSADTTNAAFAAGKVAITNSYQTGTPLADQKTAMKRLLVSKVDRIKRSIENDATLTMVDKRQQTAAVDNIDHVIEAILTTAATADAVHTATTAGITNCTNAYQAGLSLTDQKVQRKRELDAVTAKAVQTIQADVTLTITEKKAQTDDVNKVTQIAVAAIDAARKADAINAAFAIGKIGINSTHRVGQPLESQKTHQKQAVANAATNAEQTIQSDPTLTAADKQQQIAAVGEAAKLAATAIDSATSADTIKTAATAGIIAINNVHQTGTPIADQKAAQQPAPDEATVPIDYQIIKGDTVLMVTEKSEQLNAIDQTTEQAETAIDTTLAADTINKSLATSETTMDQLHQLSTSSIFQEAPQEKVTQSDHDQVTERITYDTALTHQSRTSTKITLTSQQLSDKPLADKQRKPAETLDIETEAEKEQIKTSLVLISIQKDTEEYQIDREQPDQKTDITKSTEHHKTESETGKARIHSKLKRLPVQEAPELVNSTKPTNQATYLPQTGDNKSQGLAVLGALILGIVGVTTFGKKRKPM</sequence>
<keyword evidence="1" id="KW-0134">Cell wall</keyword>
<feature type="compositionally biased region" description="Basic and acidic residues" evidence="5">
    <location>
        <begin position="2636"/>
        <end position="2660"/>
    </location>
</feature>
<dbReference type="InterPro" id="IPR022263">
    <property type="entry name" value="KxYKxGKxW"/>
</dbReference>
<keyword evidence="6" id="KW-0812">Transmembrane</keyword>
<evidence type="ECO:0000256" key="6">
    <source>
        <dbReference type="SAM" id="Phobius"/>
    </source>
</evidence>
<dbReference type="Pfam" id="PF00746">
    <property type="entry name" value="Gram_pos_anchor"/>
    <property type="match status" value="1"/>
</dbReference>
<keyword evidence="6" id="KW-1133">Transmembrane helix</keyword>
<evidence type="ECO:0000256" key="3">
    <source>
        <dbReference type="ARBA" id="ARBA00022729"/>
    </source>
</evidence>
<dbReference type="EMBL" id="AZCT01000004">
    <property type="protein sequence ID" value="KRK12830.1"/>
    <property type="molecule type" value="Genomic_DNA"/>
</dbReference>
<keyword evidence="3" id="KW-0732">Signal</keyword>
<name>A0A0R1EV56_LACZE</name>
<dbReference type="RefSeq" id="WP_010490869.1">
    <property type="nucleotide sequence ID" value="NZ_AZCT01000004.1"/>
</dbReference>
<feature type="region of interest" description="Disordered" evidence="5">
    <location>
        <begin position="2582"/>
        <end position="2602"/>
    </location>
</feature>
<organism evidence="8 9">
    <name type="scientific">Lacticaseibacillus zeae DSM 20178 = KCTC 3804</name>
    <dbReference type="NCBI Taxonomy" id="1423816"/>
    <lineage>
        <taxon>Bacteria</taxon>
        <taxon>Bacillati</taxon>
        <taxon>Bacillota</taxon>
        <taxon>Bacilli</taxon>
        <taxon>Lactobacillales</taxon>
        <taxon>Lactobacillaceae</taxon>
        <taxon>Lacticaseibacillus</taxon>
    </lineage>
</organism>
<reference evidence="8 9" key="1">
    <citation type="journal article" date="2015" name="Genome Announc.">
        <title>Expanding the biotechnology potential of lactobacilli through comparative genomics of 213 strains and associated genera.</title>
        <authorList>
            <person name="Sun Z."/>
            <person name="Harris H.M."/>
            <person name="McCann A."/>
            <person name="Guo C."/>
            <person name="Argimon S."/>
            <person name="Zhang W."/>
            <person name="Yang X."/>
            <person name="Jeffery I.B."/>
            <person name="Cooney J.C."/>
            <person name="Kagawa T.F."/>
            <person name="Liu W."/>
            <person name="Song Y."/>
            <person name="Salvetti E."/>
            <person name="Wrobel A."/>
            <person name="Rasinkangas P."/>
            <person name="Parkhill J."/>
            <person name="Rea M.C."/>
            <person name="O'Sullivan O."/>
            <person name="Ritari J."/>
            <person name="Douillard F.P."/>
            <person name="Paul Ross R."/>
            <person name="Yang R."/>
            <person name="Briner A.E."/>
            <person name="Felis G.E."/>
            <person name="de Vos W.M."/>
            <person name="Barrangou R."/>
            <person name="Klaenhammer T.R."/>
            <person name="Caufield P.W."/>
            <person name="Cui Y."/>
            <person name="Zhang H."/>
            <person name="O'Toole P.W."/>
        </authorList>
    </citation>
    <scope>NUCLEOTIDE SEQUENCE [LARGE SCALE GENOMIC DNA]</scope>
    <source>
        <strain evidence="8 9">DSM 20178</strain>
    </source>
</reference>
<dbReference type="InterPro" id="IPR056573">
    <property type="entry name" value="Lectin_L-type_dom"/>
</dbReference>
<dbReference type="InterPro" id="IPR011439">
    <property type="entry name" value="DUF1542"/>
</dbReference>
<dbReference type="InterPro" id="IPR019931">
    <property type="entry name" value="LPXTG_anchor"/>
</dbReference>
<feature type="compositionally biased region" description="Basic and acidic residues" evidence="5">
    <location>
        <begin position="2593"/>
        <end position="2602"/>
    </location>
</feature>
<dbReference type="eggNOG" id="COG1196">
    <property type="taxonomic scope" value="Bacteria"/>
</dbReference>
<protein>
    <submittedName>
        <fullName evidence="8">Extracellular matrix binding protein</fullName>
    </submittedName>
</protein>
<proteinExistence type="predicted"/>
<dbReference type="InterPro" id="IPR013320">
    <property type="entry name" value="ConA-like_dom_sf"/>
</dbReference>
<evidence type="ECO:0000256" key="2">
    <source>
        <dbReference type="ARBA" id="ARBA00022525"/>
    </source>
</evidence>